<evidence type="ECO:0008006" key="4">
    <source>
        <dbReference type="Google" id="ProtNLM"/>
    </source>
</evidence>
<dbReference type="RefSeq" id="WP_148689791.1">
    <property type="nucleotide sequence ID" value="NZ_LT671858.1"/>
</dbReference>
<sequence>MGAMEIKTTLKATILIAIFSVFLEISPKNFTNYLIFLLISYLLVALYILWKRNYKFIITDSEIEVKNFFLNHTILSRNVSEAFSTQGYLQKKFGLESIYIISRGRNLLIKDKPLGNKIHSDLKIVLGERFSD</sequence>
<gene>
    <name evidence="2" type="ORF">CSP5_1068</name>
</gene>
<proteinExistence type="predicted"/>
<accession>A0A1N5UPQ9</accession>
<feature type="transmembrane region" description="Helical" evidence="1">
    <location>
        <begin position="33"/>
        <end position="50"/>
    </location>
</feature>
<dbReference type="GeneID" id="41588328"/>
<keyword evidence="1" id="KW-0472">Membrane</keyword>
<evidence type="ECO:0000256" key="1">
    <source>
        <dbReference type="SAM" id="Phobius"/>
    </source>
</evidence>
<protein>
    <recommendedName>
        <fullName evidence="4">PH domain-containing protein</fullName>
    </recommendedName>
</protein>
<dbReference type="EMBL" id="LT671858">
    <property type="protein sequence ID" value="SIM62744.1"/>
    <property type="molecule type" value="Genomic_DNA"/>
</dbReference>
<evidence type="ECO:0000313" key="2">
    <source>
        <dbReference type="EMBL" id="SIM62744.1"/>
    </source>
</evidence>
<keyword evidence="1" id="KW-0812">Transmembrane</keyword>
<reference evidence="2 3" key="1">
    <citation type="submission" date="2016-04" db="EMBL/GenBank/DDBJ databases">
        <authorList>
            <person name="Evans L.H."/>
            <person name="Alamgir A."/>
            <person name="Owens N."/>
            <person name="Weber N.D."/>
            <person name="Virtaneva K."/>
            <person name="Barbian K."/>
            <person name="Babar A."/>
            <person name="Rosenke K."/>
        </authorList>
    </citation>
    <scope>NUCLEOTIDE SEQUENCE [LARGE SCALE GENOMIC DNA]</scope>
    <source>
        <strain evidence="3">S5(T) (JCM 30642 \VKM B-2941)</strain>
    </source>
</reference>
<evidence type="ECO:0000313" key="3">
    <source>
        <dbReference type="Proteomes" id="UP000195607"/>
    </source>
</evidence>
<dbReference type="AlphaFoldDB" id="A0A1N5UPQ9"/>
<name>A0A1N5UPQ9_9ARCH</name>
<keyword evidence="1" id="KW-1133">Transmembrane helix</keyword>
<organism evidence="2 3">
    <name type="scientific">Cuniculiplasma divulgatum</name>
    <dbReference type="NCBI Taxonomy" id="1673428"/>
    <lineage>
        <taxon>Archaea</taxon>
        <taxon>Methanobacteriati</taxon>
        <taxon>Thermoplasmatota</taxon>
        <taxon>Thermoplasmata</taxon>
        <taxon>Thermoplasmatales</taxon>
        <taxon>Cuniculiplasmataceae</taxon>
        <taxon>Cuniculiplasma</taxon>
    </lineage>
</organism>
<dbReference type="Proteomes" id="UP000195607">
    <property type="component" value="Chromosome I"/>
</dbReference>